<keyword evidence="2" id="KW-1185">Reference proteome</keyword>
<proteinExistence type="predicted"/>
<dbReference type="EMBL" id="VFRA01000001">
    <property type="protein sequence ID" value="TQO20945.1"/>
    <property type="molecule type" value="Genomic_DNA"/>
</dbReference>
<reference evidence="1 2" key="1">
    <citation type="submission" date="2019-06" db="EMBL/GenBank/DDBJ databases">
        <title>Sequencing the genomes of 1000 actinobacteria strains.</title>
        <authorList>
            <person name="Klenk H.-P."/>
        </authorList>
    </citation>
    <scope>NUCLEOTIDE SEQUENCE [LARGE SCALE GENOMIC DNA]</scope>
    <source>
        <strain evidence="1 2">DSM 21947</strain>
    </source>
</reference>
<evidence type="ECO:0000313" key="2">
    <source>
        <dbReference type="Proteomes" id="UP000316560"/>
    </source>
</evidence>
<dbReference type="Proteomes" id="UP000316560">
    <property type="component" value="Unassembled WGS sequence"/>
</dbReference>
<accession>A0A8H2K873</accession>
<name>A0A8H2K873_9MICO</name>
<organism evidence="1 2">
    <name type="scientific">Rhodoglobus vestalii</name>
    <dbReference type="NCBI Taxonomy" id="193384"/>
    <lineage>
        <taxon>Bacteria</taxon>
        <taxon>Bacillati</taxon>
        <taxon>Actinomycetota</taxon>
        <taxon>Actinomycetes</taxon>
        <taxon>Micrococcales</taxon>
        <taxon>Microbacteriaceae</taxon>
        <taxon>Rhodoglobus</taxon>
    </lineage>
</organism>
<protein>
    <submittedName>
        <fullName evidence="1">Uncharacterized protein</fullName>
    </submittedName>
</protein>
<dbReference type="AlphaFoldDB" id="A0A8H2K873"/>
<gene>
    <name evidence="1" type="ORF">FB472_2601</name>
</gene>
<comment type="caution">
    <text evidence="1">The sequence shown here is derived from an EMBL/GenBank/DDBJ whole genome shotgun (WGS) entry which is preliminary data.</text>
</comment>
<evidence type="ECO:0000313" key="1">
    <source>
        <dbReference type="EMBL" id="TQO20945.1"/>
    </source>
</evidence>
<sequence>MGVMSESAALVVEVHVPLTADTDVVEGESRFPWIETLVEFTAELDELGEIFVVEEGDVFNDSYVIVITGADEATLTGVANRVANLPGIPTGVFAVVTDSDADELGQGTVIDIS</sequence>